<gene>
    <name evidence="1" type="ORF">PsorP6_007980</name>
</gene>
<evidence type="ECO:0000313" key="2">
    <source>
        <dbReference type="Proteomes" id="UP001163321"/>
    </source>
</evidence>
<reference evidence="1 2" key="1">
    <citation type="journal article" date="2022" name="bioRxiv">
        <title>The genome of the oomycete Peronosclerospora sorghi, a cosmopolitan pathogen of maize and sorghum, is inflated with dispersed pseudogenes.</title>
        <authorList>
            <person name="Fletcher K."/>
            <person name="Martin F."/>
            <person name="Isakeit T."/>
            <person name="Cavanaugh K."/>
            <person name="Magill C."/>
            <person name="Michelmore R."/>
        </authorList>
    </citation>
    <scope>NUCLEOTIDE SEQUENCE [LARGE SCALE GENOMIC DNA]</scope>
    <source>
        <strain evidence="1">P6</strain>
    </source>
</reference>
<keyword evidence="2" id="KW-1185">Reference proteome</keyword>
<organism evidence="1 2">
    <name type="scientific">Peronosclerospora sorghi</name>
    <dbReference type="NCBI Taxonomy" id="230839"/>
    <lineage>
        <taxon>Eukaryota</taxon>
        <taxon>Sar</taxon>
        <taxon>Stramenopiles</taxon>
        <taxon>Oomycota</taxon>
        <taxon>Peronosporomycetes</taxon>
        <taxon>Peronosporales</taxon>
        <taxon>Peronosporaceae</taxon>
        <taxon>Peronosclerospora</taxon>
    </lineage>
</organism>
<dbReference type="Proteomes" id="UP001163321">
    <property type="component" value="Chromosome 3"/>
</dbReference>
<comment type="caution">
    <text evidence="1">The sequence shown here is derived from an EMBL/GenBank/DDBJ whole genome shotgun (WGS) entry which is preliminary data.</text>
</comment>
<sequence length="142" mass="15593">MPRNVAFIDSIDNLSIYLLISPLLCMVELEFEESDALLQTLATAKWSSIVLFRPSTSINANIDASIDAAIFAASIAIPEHRVHPLQAATTFFPLSISLSLSLSKDEGILLIDAPTSSINAKRLQNPMDVCVYWHCVQMPTTM</sequence>
<protein>
    <submittedName>
        <fullName evidence="1">Uncharacterized protein</fullName>
    </submittedName>
</protein>
<dbReference type="EMBL" id="CM047582">
    <property type="protein sequence ID" value="KAI9915155.1"/>
    <property type="molecule type" value="Genomic_DNA"/>
</dbReference>
<evidence type="ECO:0000313" key="1">
    <source>
        <dbReference type="EMBL" id="KAI9915155.1"/>
    </source>
</evidence>
<name>A0ACC0WAK2_9STRA</name>
<accession>A0ACC0WAK2</accession>
<proteinExistence type="predicted"/>